<dbReference type="RefSeq" id="WP_160984480.1">
    <property type="nucleotide sequence ID" value="NZ_WVTD01000002.1"/>
</dbReference>
<accession>A0A7X4K6Z1</accession>
<dbReference type="InterPro" id="IPR036812">
    <property type="entry name" value="NAD(P)_OxRdtase_dom_sf"/>
</dbReference>
<proteinExistence type="predicted"/>
<evidence type="ECO:0000313" key="3">
    <source>
        <dbReference type="Proteomes" id="UP000465810"/>
    </source>
</evidence>
<dbReference type="PANTHER" id="PTHR43312">
    <property type="entry name" value="D-THREO-ALDOSE 1-DEHYDROGENASE"/>
    <property type="match status" value="1"/>
</dbReference>
<dbReference type="EMBL" id="WVTD01000002">
    <property type="protein sequence ID" value="MYL96728.1"/>
    <property type="molecule type" value="Genomic_DNA"/>
</dbReference>
<dbReference type="Proteomes" id="UP000465810">
    <property type="component" value="Unassembled WGS sequence"/>
</dbReference>
<keyword evidence="3" id="KW-1185">Reference proteome</keyword>
<feature type="domain" description="NADP-dependent oxidoreductase" evidence="1">
    <location>
        <begin position="13"/>
        <end position="170"/>
    </location>
</feature>
<gene>
    <name evidence="2" type="ORF">GR702_02930</name>
</gene>
<dbReference type="AlphaFoldDB" id="A0A7X4K6Z1"/>
<dbReference type="InterPro" id="IPR053135">
    <property type="entry name" value="AKR2_Oxidoreductase"/>
</dbReference>
<sequence>MDVVTPLWPRDLRLCFGTANILNGRSEVEAARLMDAALDEGIRYFDTAPMYCGGHAERLVGHVACRRRGKMFIATKAGMLPPSTSLPARAARRIAQAAGVSPPAFAVPPSRQFKPVQVAASLQTSLRQLGKSRIDMLLLHEPKPQDITDDLLTLLQDRRDQGDIGQFGLATGRQATKDIMARYPGVFSYAQVPDAMGDRNEVAISRSAATIIGSHSLLGERFASLVRRLTADDLLQARWRSTLGIDALDTSELARLFLAEALDYNDAGPVLFSSGNARNVRANVRLLSEPIDRQKIAALRALVQCMGIIEAETSPREARRSSARRRR</sequence>
<comment type="caution">
    <text evidence="2">The sequence shown here is derived from an EMBL/GenBank/DDBJ whole genome shotgun (WGS) entry which is preliminary data.</text>
</comment>
<dbReference type="SUPFAM" id="SSF51430">
    <property type="entry name" value="NAD(P)-linked oxidoreductase"/>
    <property type="match status" value="1"/>
</dbReference>
<name>A0A7X4K6Z1_9SPHN</name>
<reference evidence="2 3" key="1">
    <citation type="submission" date="2019-12" db="EMBL/GenBank/DDBJ databases">
        <authorList>
            <person name="Feng G."/>
            <person name="Zhu H."/>
        </authorList>
    </citation>
    <scope>NUCLEOTIDE SEQUENCE [LARGE SCALE GENOMIC DNA]</scope>
    <source>
        <strain evidence="2 3">FGD1</strain>
    </source>
</reference>
<evidence type="ECO:0000313" key="2">
    <source>
        <dbReference type="EMBL" id="MYL96728.1"/>
    </source>
</evidence>
<organism evidence="2 3">
    <name type="scientific">Novosphingobium silvae</name>
    <dbReference type="NCBI Taxonomy" id="2692619"/>
    <lineage>
        <taxon>Bacteria</taxon>
        <taxon>Pseudomonadati</taxon>
        <taxon>Pseudomonadota</taxon>
        <taxon>Alphaproteobacteria</taxon>
        <taxon>Sphingomonadales</taxon>
        <taxon>Sphingomonadaceae</taxon>
        <taxon>Novosphingobium</taxon>
    </lineage>
</organism>
<dbReference type="PANTHER" id="PTHR43312:SF1">
    <property type="entry name" value="NADP-DEPENDENT OXIDOREDUCTASE DOMAIN-CONTAINING PROTEIN"/>
    <property type="match status" value="1"/>
</dbReference>
<dbReference type="Pfam" id="PF00248">
    <property type="entry name" value="Aldo_ket_red"/>
    <property type="match status" value="1"/>
</dbReference>
<evidence type="ECO:0000259" key="1">
    <source>
        <dbReference type="Pfam" id="PF00248"/>
    </source>
</evidence>
<dbReference type="InterPro" id="IPR023210">
    <property type="entry name" value="NADP_OxRdtase_dom"/>
</dbReference>
<protein>
    <recommendedName>
        <fullName evidence="1">NADP-dependent oxidoreductase domain-containing protein</fullName>
    </recommendedName>
</protein>
<dbReference type="Gene3D" id="3.20.20.100">
    <property type="entry name" value="NADP-dependent oxidoreductase domain"/>
    <property type="match status" value="1"/>
</dbReference>